<protein>
    <recommendedName>
        <fullName evidence="4">PEGA domain-containing protein</fullName>
    </recommendedName>
</protein>
<dbReference type="PROSITE" id="PS51257">
    <property type="entry name" value="PROKAR_LIPOPROTEIN"/>
    <property type="match status" value="1"/>
</dbReference>
<evidence type="ECO:0000313" key="2">
    <source>
        <dbReference type="EMBL" id="MTH30884.1"/>
    </source>
</evidence>
<evidence type="ECO:0008006" key="4">
    <source>
        <dbReference type="Google" id="ProtNLM"/>
    </source>
</evidence>
<sequence length="422" mass="47601">MKKLFTLLALSALLFTGLSCSSDDNALAVTPPVEEEIPPVVVDPKDQVTFLPHLVEVETGTTVRFAVMLGKQATVDFDLYVNQVKQDTTAYTFDKVGTYIVVAKKEGYKDSNEHKITAMDKLIVSPKVESEIVEGTMVEFTVKTLDGTLIEGADILLNNQKVTTPWKAVAGNYDLRASKQGYIKSEPTKITVKQMPALFITNETSNNIIEATQVLFEVVSKDGRPVEGVELFIGDNPITNPWKATVGTHQVIAKKQGYQDSKPFQIIVIAKPKATGHIYFENKRFETDHTELAFVGFKTIHHGDPTQYAVWRETTISTDKTGRCEVFFATPAIVNEDFTYTAIDPSMTKDITWMEVNVYINNRRVFAYGIKEQIKGRYRIIGSDRPYYINAEYFVEIKDGTKLLFSQRFNGERKVYNYTFNL</sequence>
<reference evidence="2 3" key="1">
    <citation type="journal article" date="2006" name="Int. J. Syst. Evol. Microbiol.">
        <title>Myroides pelagicus sp. nov., isolated from seawater in Thailand.</title>
        <authorList>
            <person name="Yoon J."/>
            <person name="Maneerat S."/>
            <person name="Kawai F."/>
            <person name="Yokota A."/>
        </authorList>
    </citation>
    <scope>NUCLEOTIDE SEQUENCE [LARGE SCALE GENOMIC DNA]</scope>
    <source>
        <strain evidence="2 3">SM1T</strain>
    </source>
</reference>
<feature type="signal peptide" evidence="1">
    <location>
        <begin position="1"/>
        <end position="21"/>
    </location>
</feature>
<keyword evidence="3" id="KW-1185">Reference proteome</keyword>
<feature type="chain" id="PRO_5029698533" description="PEGA domain-containing protein" evidence="1">
    <location>
        <begin position="22"/>
        <end position="422"/>
    </location>
</feature>
<name>A0A7K1GSS2_9FLAO</name>
<dbReference type="Proteomes" id="UP000488936">
    <property type="component" value="Unassembled WGS sequence"/>
</dbReference>
<keyword evidence="1" id="KW-0732">Signal</keyword>
<gene>
    <name evidence="2" type="ORF">GJV77_13450</name>
</gene>
<dbReference type="RefSeq" id="WP_155036856.1">
    <property type="nucleotide sequence ID" value="NZ_JBHTIG010000016.1"/>
</dbReference>
<dbReference type="EMBL" id="WMJY01000046">
    <property type="protein sequence ID" value="MTH30884.1"/>
    <property type="molecule type" value="Genomic_DNA"/>
</dbReference>
<organism evidence="2 3">
    <name type="scientific">Myroides pelagicus</name>
    <dbReference type="NCBI Taxonomy" id="270914"/>
    <lineage>
        <taxon>Bacteria</taxon>
        <taxon>Pseudomonadati</taxon>
        <taxon>Bacteroidota</taxon>
        <taxon>Flavobacteriia</taxon>
        <taxon>Flavobacteriales</taxon>
        <taxon>Flavobacteriaceae</taxon>
        <taxon>Myroides</taxon>
    </lineage>
</organism>
<evidence type="ECO:0000313" key="3">
    <source>
        <dbReference type="Proteomes" id="UP000488936"/>
    </source>
</evidence>
<dbReference type="OrthoDB" id="1353940at2"/>
<proteinExistence type="predicted"/>
<dbReference type="AlphaFoldDB" id="A0A7K1GSS2"/>
<comment type="caution">
    <text evidence="2">The sequence shown here is derived from an EMBL/GenBank/DDBJ whole genome shotgun (WGS) entry which is preliminary data.</text>
</comment>
<accession>A0A7K1GSS2</accession>
<evidence type="ECO:0000256" key="1">
    <source>
        <dbReference type="SAM" id="SignalP"/>
    </source>
</evidence>